<dbReference type="InterPro" id="IPR036427">
    <property type="entry name" value="Bromodomain-like_sf"/>
</dbReference>
<comment type="caution">
    <text evidence="3">The sequence shown here is derived from an EMBL/GenBank/DDBJ whole genome shotgun (WGS) entry which is preliminary data.</text>
</comment>
<dbReference type="AlphaFoldDB" id="A0A9N8EAB8"/>
<feature type="compositionally biased region" description="Low complexity" evidence="2">
    <location>
        <begin position="23"/>
        <end position="46"/>
    </location>
</feature>
<feature type="region of interest" description="Disordered" evidence="2">
    <location>
        <begin position="23"/>
        <end position="52"/>
    </location>
</feature>
<sequence>MNGRYVSYADKIDFLGDFQQANGANNTTNNKQQRTSPFPFLNNNPLGNGGPTGDDYDPAALLGANAAAYNSTAAALGNAGAQLLAAGAAAAAANRNVAAAAAAAANTMAPYTLFRPAAGCPNPALIQNTLQRHQVPIGFHQHQQQQQQQQRQRQQQQQVEAAAAALIADYDPVPLPASRQGRNDGGVLHVPSNLFSNDIVGLRSPVAAANVPPPHPQWLKELKVEVSGLSLEPMTGAEIIDRIESKTSDVIKRFLPCVDFLVMCQQDLRKGLIVATQKRLIRRAYRDAMTPKRFHQQFIEPLADRFLKQNQRIMDANHLMEAYQEVRKLSSQASAVERQGSEVMKNTFLGGMKDGESWGLRKWLSKHGGALSICTDLELILSACQKLNKELDSTKKLAALMRPMAKRAHDRLKNDVPQSYQEISTAHPYLPFFHRLEAACRSMSNFDPEDDDVICLDDSDDDDDPVVHVKSTPVKPKAKDSKPAARKRPPNGCNSDDRSLKRQRTVDPPAPRKVEPVARYAGKPSDSENDDGSEDSDSDIEFVGVKNPAGKSAPDDDDEEEDEDNVSNASDPAFVNDLMKFDFEAALGAQTGCSDTEDNFDIGAILGGDELSQKGGRSRNHSPVPAARKPAPPATRTSSPVDAMKLAADIDSLADVFEIGQHASIRPANAPVQQGSFWDAEQYGTALRVLAQILRKPEAVQFMDPVEQAHPDLQPPYTSVVKNPLCFRDIVASLIPDNFNNLEFNSGRDGILPAEGLSFWNLWCGQDLLQAIDLVFLNALAYGKISSDGRTPPRSDTNRLRKVLWNGINDAITARVGTSKELIKQHAPTRRGETSGFVIHKTRNR</sequence>
<proteinExistence type="predicted"/>
<evidence type="ECO:0000256" key="1">
    <source>
        <dbReference type="ARBA" id="ARBA00023117"/>
    </source>
</evidence>
<dbReference type="OrthoDB" id="46779at2759"/>
<feature type="region of interest" description="Disordered" evidence="2">
    <location>
        <begin position="454"/>
        <end position="571"/>
    </location>
</feature>
<evidence type="ECO:0000256" key="2">
    <source>
        <dbReference type="SAM" id="MobiDB-lite"/>
    </source>
</evidence>
<dbReference type="Gene3D" id="1.20.920.10">
    <property type="entry name" value="Bromodomain-like"/>
    <property type="match status" value="1"/>
</dbReference>
<accession>A0A9N8EAB8</accession>
<evidence type="ECO:0000313" key="4">
    <source>
        <dbReference type="Proteomes" id="UP001153069"/>
    </source>
</evidence>
<dbReference type="Proteomes" id="UP001153069">
    <property type="component" value="Unassembled WGS sequence"/>
</dbReference>
<keyword evidence="4" id="KW-1185">Reference proteome</keyword>
<organism evidence="3 4">
    <name type="scientific">Seminavis robusta</name>
    <dbReference type="NCBI Taxonomy" id="568900"/>
    <lineage>
        <taxon>Eukaryota</taxon>
        <taxon>Sar</taxon>
        <taxon>Stramenopiles</taxon>
        <taxon>Ochrophyta</taxon>
        <taxon>Bacillariophyta</taxon>
        <taxon>Bacillariophyceae</taxon>
        <taxon>Bacillariophycidae</taxon>
        <taxon>Naviculales</taxon>
        <taxon>Naviculaceae</taxon>
        <taxon>Seminavis</taxon>
    </lineage>
</organism>
<evidence type="ECO:0000313" key="3">
    <source>
        <dbReference type="EMBL" id="CAB9517158.1"/>
    </source>
</evidence>
<feature type="compositionally biased region" description="Acidic residues" evidence="2">
    <location>
        <begin position="527"/>
        <end position="540"/>
    </location>
</feature>
<dbReference type="SUPFAM" id="SSF47370">
    <property type="entry name" value="Bromodomain"/>
    <property type="match status" value="1"/>
</dbReference>
<dbReference type="EMBL" id="CAICTM010000834">
    <property type="protein sequence ID" value="CAB9517158.1"/>
    <property type="molecule type" value="Genomic_DNA"/>
</dbReference>
<gene>
    <name evidence="3" type="ORF">SEMRO_835_G208870.1</name>
</gene>
<reference evidence="3" key="1">
    <citation type="submission" date="2020-06" db="EMBL/GenBank/DDBJ databases">
        <authorList>
            <consortium name="Plant Systems Biology data submission"/>
        </authorList>
    </citation>
    <scope>NUCLEOTIDE SEQUENCE</scope>
    <source>
        <strain evidence="3">D6</strain>
    </source>
</reference>
<feature type="region of interest" description="Disordered" evidence="2">
    <location>
        <begin position="825"/>
        <end position="845"/>
    </location>
</feature>
<protein>
    <submittedName>
        <fullName evidence="3">Uncharacterized protein</fullName>
    </submittedName>
</protein>
<name>A0A9N8EAB8_9STRA</name>
<keyword evidence="1" id="KW-0103">Bromodomain</keyword>
<feature type="compositionally biased region" description="Acidic residues" evidence="2">
    <location>
        <begin position="555"/>
        <end position="565"/>
    </location>
</feature>
<feature type="compositionally biased region" description="Acidic residues" evidence="2">
    <location>
        <begin position="454"/>
        <end position="464"/>
    </location>
</feature>
<feature type="region of interest" description="Disordered" evidence="2">
    <location>
        <begin position="607"/>
        <end position="639"/>
    </location>
</feature>